<organism evidence="1 2">
    <name type="scientific">Actinoplanes oblitus</name>
    <dbReference type="NCBI Taxonomy" id="3040509"/>
    <lineage>
        <taxon>Bacteria</taxon>
        <taxon>Bacillati</taxon>
        <taxon>Actinomycetota</taxon>
        <taxon>Actinomycetes</taxon>
        <taxon>Micromonosporales</taxon>
        <taxon>Micromonosporaceae</taxon>
        <taxon>Actinoplanes</taxon>
    </lineage>
</organism>
<dbReference type="Proteomes" id="UP001240150">
    <property type="component" value="Chromosome"/>
</dbReference>
<dbReference type="EMBL" id="CP126980">
    <property type="protein sequence ID" value="WIN00143.1"/>
    <property type="molecule type" value="Genomic_DNA"/>
</dbReference>
<keyword evidence="2" id="KW-1185">Reference proteome</keyword>
<dbReference type="RefSeq" id="WP_284921624.1">
    <property type="nucleotide sequence ID" value="NZ_CP126980.1"/>
</dbReference>
<evidence type="ECO:0000313" key="2">
    <source>
        <dbReference type="Proteomes" id="UP001240150"/>
    </source>
</evidence>
<sequence>MQLLLATGMREGAWACVVGMPELGVLAAAEAGVPLERLEDGEFANSWRPAARNLP</sequence>
<protein>
    <submittedName>
        <fullName evidence="1">Uncharacterized protein</fullName>
    </submittedName>
</protein>
<evidence type="ECO:0000313" key="1">
    <source>
        <dbReference type="EMBL" id="WIN00143.1"/>
    </source>
</evidence>
<reference evidence="1 2" key="1">
    <citation type="submission" date="2023-06" db="EMBL/GenBank/DDBJ databases">
        <authorList>
            <person name="Yushchuk O."/>
            <person name="Binda E."/>
            <person name="Ruckert-Reed C."/>
            <person name="Fedorenko V."/>
            <person name="Kalinowski J."/>
            <person name="Marinelli F."/>
        </authorList>
    </citation>
    <scope>NUCLEOTIDE SEQUENCE [LARGE SCALE GENOMIC DNA]</scope>
    <source>
        <strain evidence="1 2">NRRL 3884</strain>
    </source>
</reference>
<gene>
    <name evidence="1" type="ORF">ACTOB_003828</name>
</gene>
<name>A0ABY8WRR0_9ACTN</name>
<proteinExistence type="predicted"/>
<accession>A0ABY8WRR0</accession>